<comment type="caution">
    <text evidence="2">The sequence shown here is derived from an EMBL/GenBank/DDBJ whole genome shotgun (WGS) entry which is preliminary data.</text>
</comment>
<keyword evidence="3" id="KW-1185">Reference proteome</keyword>
<dbReference type="Pfam" id="PF05795">
    <property type="entry name" value="Plasmodium_Vir"/>
    <property type="match status" value="1"/>
</dbReference>
<evidence type="ECO:0000313" key="2">
    <source>
        <dbReference type="EMBL" id="GAW83199.1"/>
    </source>
</evidence>
<dbReference type="GeneID" id="39749942"/>
<dbReference type="OrthoDB" id="386971at2759"/>
<organism evidence="2 3">
    <name type="scientific">Plasmodium gonderi</name>
    <dbReference type="NCBI Taxonomy" id="77519"/>
    <lineage>
        <taxon>Eukaryota</taxon>
        <taxon>Sar</taxon>
        <taxon>Alveolata</taxon>
        <taxon>Apicomplexa</taxon>
        <taxon>Aconoidasida</taxon>
        <taxon>Haemosporida</taxon>
        <taxon>Plasmodiidae</taxon>
        <taxon>Plasmodium</taxon>
        <taxon>Plasmodium (Plasmodium)</taxon>
    </lineage>
</organism>
<dbReference type="InterPro" id="IPR008780">
    <property type="entry name" value="Plasmodium_Vir"/>
</dbReference>
<dbReference type="Proteomes" id="UP000195521">
    <property type="component" value="Unassembled WGS sequence"/>
</dbReference>
<sequence>MKNLDNKADFIKLANDFINFFSSNSQEDSMNKSYETAKSASTTNDNGQGIKRDVCENFTKLDQKYANRAYVFCKKIERNFKNIYISKKEERKRHCLHYKYWVYESIMSIFSDATDDVYKNVIVKKYNDLRMFLTDGFIDYKCQYYFSGKNIDEIVEKIEKKYLHDYFNNYDIIKKIIIEYKDDKQDKCKEYLTSVRSLYERYKKEQCYDYYDFLTNNCDDFFKLEDKYNPQILINLLQNHKDETKTDENTMNTVNSNLEHIKDVHFSCAKGFYWHNKKSHYSLICEDKHPSDVNYLSKRQQIFPIYQFAFNISFLLVGVFIIFFLFYKFTPFGSYLVNMRKSKKKNPYNLHGLQTNYSLKHEKASVNKPANNRRTRISYNPI</sequence>
<keyword evidence="1" id="KW-1133">Transmembrane helix</keyword>
<proteinExistence type="predicted"/>
<keyword evidence="1" id="KW-0812">Transmembrane</keyword>
<feature type="transmembrane region" description="Helical" evidence="1">
    <location>
        <begin position="305"/>
        <end position="327"/>
    </location>
</feature>
<accession>A0A1Y1JKZ4</accession>
<keyword evidence="1" id="KW-0472">Membrane</keyword>
<dbReference type="AlphaFoldDB" id="A0A1Y1JKZ4"/>
<evidence type="ECO:0000313" key="3">
    <source>
        <dbReference type="Proteomes" id="UP000195521"/>
    </source>
</evidence>
<dbReference type="RefSeq" id="XP_028545788.1">
    <property type="nucleotide sequence ID" value="XM_028689987.1"/>
</dbReference>
<reference evidence="3" key="1">
    <citation type="submission" date="2017-04" db="EMBL/GenBank/DDBJ databases">
        <title>Plasmodium gonderi genome.</title>
        <authorList>
            <person name="Arisue N."/>
            <person name="Honma H."/>
            <person name="Kawai S."/>
            <person name="Tougan T."/>
            <person name="Tanabe K."/>
            <person name="Horii T."/>
        </authorList>
    </citation>
    <scope>NUCLEOTIDE SEQUENCE [LARGE SCALE GENOMIC DNA]</scope>
    <source>
        <strain evidence="3">ATCC 30045</strain>
    </source>
</reference>
<gene>
    <name evidence="2" type="ORF">PGO_134710</name>
</gene>
<evidence type="ECO:0000256" key="1">
    <source>
        <dbReference type="SAM" id="Phobius"/>
    </source>
</evidence>
<protein>
    <submittedName>
        <fullName evidence="2">Variable surface protein</fullName>
    </submittedName>
</protein>
<name>A0A1Y1JKZ4_PLAGO</name>
<dbReference type="EMBL" id="BDQF01000014">
    <property type="protein sequence ID" value="GAW83199.1"/>
    <property type="molecule type" value="Genomic_DNA"/>
</dbReference>
<dbReference type="OMA" id="LICEDKH"/>